<proteinExistence type="predicted"/>
<dbReference type="AlphaFoldDB" id="A0A5D3JWB0"/>
<name>A0A5D3JWB0_9BRAD</name>
<evidence type="ECO:0000313" key="3">
    <source>
        <dbReference type="Proteomes" id="UP000324758"/>
    </source>
</evidence>
<keyword evidence="3" id="KW-1185">Reference proteome</keyword>
<evidence type="ECO:0000313" key="2">
    <source>
        <dbReference type="EMBL" id="TYL80838.1"/>
    </source>
</evidence>
<dbReference type="EMBL" id="VSSS01000137">
    <property type="protein sequence ID" value="TYL80838.1"/>
    <property type="molecule type" value="Genomic_DNA"/>
</dbReference>
<protein>
    <submittedName>
        <fullName evidence="2">Uncharacterized protein</fullName>
    </submittedName>
</protein>
<comment type="caution">
    <text evidence="2">The sequence shown here is derived from an EMBL/GenBank/DDBJ whole genome shotgun (WGS) entry which is preliminary data.</text>
</comment>
<reference evidence="2 3" key="1">
    <citation type="submission" date="2019-08" db="EMBL/GenBank/DDBJ databases">
        <title>Bradyrhizobium hipponensis sp. nov., a rhizobium isolated from a Lupinus angustifolius root nodule in Tunisia.</title>
        <authorList>
            <person name="Off K."/>
            <person name="Rejili M."/>
            <person name="Mars M."/>
            <person name="Brachmann A."/>
            <person name="Marin M."/>
        </authorList>
    </citation>
    <scope>NUCLEOTIDE SEQUENCE [LARGE SCALE GENOMIC DNA]</scope>
    <source>
        <strain evidence="2 3">CTAW71</strain>
    </source>
</reference>
<organism evidence="2 3">
    <name type="scientific">Bradyrhizobium rifense</name>
    <dbReference type="NCBI Taxonomy" id="515499"/>
    <lineage>
        <taxon>Bacteria</taxon>
        <taxon>Pseudomonadati</taxon>
        <taxon>Pseudomonadota</taxon>
        <taxon>Alphaproteobacteria</taxon>
        <taxon>Hyphomicrobiales</taxon>
        <taxon>Nitrobacteraceae</taxon>
        <taxon>Bradyrhizobium</taxon>
    </lineage>
</organism>
<keyword evidence="1" id="KW-1133">Transmembrane helix</keyword>
<keyword evidence="1" id="KW-0812">Transmembrane</keyword>
<evidence type="ECO:0000256" key="1">
    <source>
        <dbReference type="SAM" id="Phobius"/>
    </source>
</evidence>
<dbReference type="OrthoDB" id="8254195at2"/>
<dbReference type="Proteomes" id="UP000324758">
    <property type="component" value="Unassembled WGS sequence"/>
</dbReference>
<gene>
    <name evidence="2" type="ORF">FXB40_47525</name>
</gene>
<feature type="transmembrane region" description="Helical" evidence="1">
    <location>
        <begin position="12"/>
        <end position="38"/>
    </location>
</feature>
<accession>A0A5D3JWB0</accession>
<keyword evidence="1" id="KW-0472">Membrane</keyword>
<sequence length="66" mass="7112">MSAQLLRDPVGAAVSQFLSVLLLATAVTLTVCFGVAAWRQSADKDVDITATIPHQEYGWRAKPGLR</sequence>